<accession>A0A9P6BBL4</accession>
<gene>
    <name evidence="1" type="ORF">BS47DRAFT_1357315</name>
</gene>
<evidence type="ECO:0000313" key="1">
    <source>
        <dbReference type="EMBL" id="KAF9520455.1"/>
    </source>
</evidence>
<keyword evidence="2" id="KW-1185">Reference proteome</keyword>
<proteinExistence type="predicted"/>
<dbReference type="Proteomes" id="UP000886523">
    <property type="component" value="Unassembled WGS sequence"/>
</dbReference>
<reference evidence="1" key="1">
    <citation type="journal article" date="2020" name="Nat. Commun.">
        <title>Large-scale genome sequencing of mycorrhizal fungi provides insights into the early evolution of symbiotic traits.</title>
        <authorList>
            <person name="Miyauchi S."/>
            <person name="Kiss E."/>
            <person name="Kuo A."/>
            <person name="Drula E."/>
            <person name="Kohler A."/>
            <person name="Sanchez-Garcia M."/>
            <person name="Morin E."/>
            <person name="Andreopoulos B."/>
            <person name="Barry K.W."/>
            <person name="Bonito G."/>
            <person name="Buee M."/>
            <person name="Carver A."/>
            <person name="Chen C."/>
            <person name="Cichocki N."/>
            <person name="Clum A."/>
            <person name="Culley D."/>
            <person name="Crous P.W."/>
            <person name="Fauchery L."/>
            <person name="Girlanda M."/>
            <person name="Hayes R.D."/>
            <person name="Keri Z."/>
            <person name="LaButti K."/>
            <person name="Lipzen A."/>
            <person name="Lombard V."/>
            <person name="Magnuson J."/>
            <person name="Maillard F."/>
            <person name="Murat C."/>
            <person name="Nolan M."/>
            <person name="Ohm R.A."/>
            <person name="Pangilinan J."/>
            <person name="Pereira M.F."/>
            <person name="Perotto S."/>
            <person name="Peter M."/>
            <person name="Pfister S."/>
            <person name="Riley R."/>
            <person name="Sitrit Y."/>
            <person name="Stielow J.B."/>
            <person name="Szollosi G."/>
            <person name="Zifcakova L."/>
            <person name="Stursova M."/>
            <person name="Spatafora J.W."/>
            <person name="Tedersoo L."/>
            <person name="Vaario L.M."/>
            <person name="Yamada A."/>
            <person name="Yan M."/>
            <person name="Wang P."/>
            <person name="Xu J."/>
            <person name="Bruns T."/>
            <person name="Baldrian P."/>
            <person name="Vilgalys R."/>
            <person name="Dunand C."/>
            <person name="Henrissat B."/>
            <person name="Grigoriev I.V."/>
            <person name="Hibbett D."/>
            <person name="Nagy L.G."/>
            <person name="Martin F.M."/>
        </authorList>
    </citation>
    <scope>NUCLEOTIDE SEQUENCE</scope>
    <source>
        <strain evidence="1">UP504</strain>
    </source>
</reference>
<dbReference type="AlphaFoldDB" id="A0A9P6BBL4"/>
<organism evidence="1 2">
    <name type="scientific">Hydnum rufescens UP504</name>
    <dbReference type="NCBI Taxonomy" id="1448309"/>
    <lineage>
        <taxon>Eukaryota</taxon>
        <taxon>Fungi</taxon>
        <taxon>Dikarya</taxon>
        <taxon>Basidiomycota</taxon>
        <taxon>Agaricomycotina</taxon>
        <taxon>Agaricomycetes</taxon>
        <taxon>Cantharellales</taxon>
        <taxon>Hydnaceae</taxon>
        <taxon>Hydnum</taxon>
    </lineage>
</organism>
<name>A0A9P6BBL4_9AGAM</name>
<protein>
    <submittedName>
        <fullName evidence="1">Uncharacterized protein</fullName>
    </submittedName>
</protein>
<dbReference type="EMBL" id="MU128911">
    <property type="protein sequence ID" value="KAF9520455.1"/>
    <property type="molecule type" value="Genomic_DNA"/>
</dbReference>
<comment type="caution">
    <text evidence="1">The sequence shown here is derived from an EMBL/GenBank/DDBJ whole genome shotgun (WGS) entry which is preliminary data.</text>
</comment>
<sequence>MSKQSAKDSVQCMENHTLLQSIKSTREKIRLESNAMNGSGISPESLDNDKKMLECLVQTHSNYFWTTIGGMKHGPLEQIFLLAPPVPPPGCWEHRSEYEEFRHAIVGVCSMWRRVALNIHPLWTNVGYWEGVPLAWIQLILDHSDRLPLRLDIWISELINNTETSPQVPTSSFLHTWPILKPHLNRLTQLHAFFPDHIRGYTHLHHMIMHGFPPNLTHLHIVVAEFYDDDGAQQTMESRRIIIPTPNTLSFFSYSIREDQTLIDLHSFAPTTITHLQLVHLSPKEAFSLAEKCPCLLHLDYTTYEEYGGRESDRRILLPSTHTVLLSGEAAVNSFFDTIRAINIHTLGLGSTHSLPMSALRTNMVLQHMHINPNNIEWPILHQFLKRTRVKDVMWRNGTQITALAGLPNLRSVSVDALMWKDSQHYWVDFNRARNLLGKCGIQINLVLEYCGLMGMEHNACRKWMVKEQKRHSGHVICTWLLEGPEHPAGW</sequence>
<evidence type="ECO:0000313" key="2">
    <source>
        <dbReference type="Proteomes" id="UP000886523"/>
    </source>
</evidence>